<dbReference type="EMBL" id="JAHLFW010000064">
    <property type="protein sequence ID" value="MBU3838127.1"/>
    <property type="molecule type" value="Genomic_DNA"/>
</dbReference>
<organism evidence="1 2">
    <name type="scientific">Candidatus Phocaeicola faecigallinarum</name>
    <dbReference type="NCBI Taxonomy" id="2838732"/>
    <lineage>
        <taxon>Bacteria</taxon>
        <taxon>Pseudomonadati</taxon>
        <taxon>Bacteroidota</taxon>
        <taxon>Bacteroidia</taxon>
        <taxon>Bacteroidales</taxon>
        <taxon>Bacteroidaceae</taxon>
        <taxon>Phocaeicola</taxon>
    </lineage>
</organism>
<proteinExistence type="predicted"/>
<evidence type="ECO:0000313" key="1">
    <source>
        <dbReference type="EMBL" id="MBU3838127.1"/>
    </source>
</evidence>
<dbReference type="AlphaFoldDB" id="A0A948TBF4"/>
<reference evidence="1" key="1">
    <citation type="journal article" date="2021" name="PeerJ">
        <title>Extensive microbial diversity within the chicken gut microbiome revealed by metagenomics and culture.</title>
        <authorList>
            <person name="Gilroy R."/>
            <person name="Ravi A."/>
            <person name="Getino M."/>
            <person name="Pursley I."/>
            <person name="Horton D.L."/>
            <person name="Alikhan N.F."/>
            <person name="Baker D."/>
            <person name="Gharbi K."/>
            <person name="Hall N."/>
            <person name="Watson M."/>
            <person name="Adriaenssens E.M."/>
            <person name="Foster-Nyarko E."/>
            <person name="Jarju S."/>
            <person name="Secka A."/>
            <person name="Antonio M."/>
            <person name="Oren A."/>
            <person name="Chaudhuri R.R."/>
            <person name="La Ragione R."/>
            <person name="Hildebrand F."/>
            <person name="Pallen M.J."/>
        </authorList>
    </citation>
    <scope>NUCLEOTIDE SEQUENCE</scope>
    <source>
        <strain evidence="1">G4-2901</strain>
    </source>
</reference>
<dbReference type="Proteomes" id="UP000783796">
    <property type="component" value="Unassembled WGS sequence"/>
</dbReference>
<gene>
    <name evidence="1" type="ORF">H9777_07405</name>
</gene>
<accession>A0A948TBF4</accession>
<comment type="caution">
    <text evidence="1">The sequence shown here is derived from an EMBL/GenBank/DDBJ whole genome shotgun (WGS) entry which is preliminary data.</text>
</comment>
<name>A0A948TBF4_9BACT</name>
<sequence>MKINIDTIKEDKNFSDIDNEKAKVLADTLYEYSILVFNIYNKAVA</sequence>
<protein>
    <submittedName>
        <fullName evidence="1">Uncharacterized protein</fullName>
    </submittedName>
</protein>
<evidence type="ECO:0000313" key="2">
    <source>
        <dbReference type="Proteomes" id="UP000783796"/>
    </source>
</evidence>
<reference evidence="1" key="2">
    <citation type="submission" date="2021-04" db="EMBL/GenBank/DDBJ databases">
        <authorList>
            <person name="Gilroy R."/>
        </authorList>
    </citation>
    <scope>NUCLEOTIDE SEQUENCE</scope>
    <source>
        <strain evidence="1">G4-2901</strain>
    </source>
</reference>